<proteinExistence type="predicted"/>
<dbReference type="EMBL" id="JAMKFB020000014">
    <property type="protein sequence ID" value="KAL0176220.1"/>
    <property type="molecule type" value="Genomic_DNA"/>
</dbReference>
<gene>
    <name evidence="1" type="ORF">M9458_028550</name>
</gene>
<organism evidence="1 2">
    <name type="scientific">Cirrhinus mrigala</name>
    <name type="common">Mrigala</name>
    <dbReference type="NCBI Taxonomy" id="683832"/>
    <lineage>
        <taxon>Eukaryota</taxon>
        <taxon>Metazoa</taxon>
        <taxon>Chordata</taxon>
        <taxon>Craniata</taxon>
        <taxon>Vertebrata</taxon>
        <taxon>Euteleostomi</taxon>
        <taxon>Actinopterygii</taxon>
        <taxon>Neopterygii</taxon>
        <taxon>Teleostei</taxon>
        <taxon>Ostariophysi</taxon>
        <taxon>Cypriniformes</taxon>
        <taxon>Cyprinidae</taxon>
        <taxon>Labeoninae</taxon>
        <taxon>Labeonini</taxon>
        <taxon>Cirrhinus</taxon>
    </lineage>
</organism>
<feature type="non-terminal residue" evidence="1">
    <location>
        <position position="1"/>
    </location>
</feature>
<dbReference type="AlphaFoldDB" id="A0ABD0PQA9"/>
<protein>
    <submittedName>
        <fullName evidence="1">Uncharacterized protein</fullName>
    </submittedName>
</protein>
<name>A0ABD0PQA9_CIRMR</name>
<keyword evidence="2" id="KW-1185">Reference proteome</keyword>
<accession>A0ABD0PQA9</accession>
<evidence type="ECO:0000313" key="2">
    <source>
        <dbReference type="Proteomes" id="UP001529510"/>
    </source>
</evidence>
<reference evidence="1 2" key="1">
    <citation type="submission" date="2024-05" db="EMBL/GenBank/DDBJ databases">
        <title>Genome sequencing and assembly of Indian major carp, Cirrhinus mrigala (Hamilton, 1822).</title>
        <authorList>
            <person name="Mohindra V."/>
            <person name="Chowdhury L.M."/>
            <person name="Lal K."/>
            <person name="Jena J.K."/>
        </authorList>
    </citation>
    <scope>NUCLEOTIDE SEQUENCE [LARGE SCALE GENOMIC DNA]</scope>
    <source>
        <strain evidence="1">CM1030</strain>
        <tissue evidence="1">Blood</tissue>
    </source>
</reference>
<dbReference type="Proteomes" id="UP001529510">
    <property type="component" value="Unassembled WGS sequence"/>
</dbReference>
<comment type="caution">
    <text evidence="1">The sequence shown here is derived from an EMBL/GenBank/DDBJ whole genome shotgun (WGS) entry which is preliminary data.</text>
</comment>
<feature type="non-terminal residue" evidence="1">
    <location>
        <position position="59"/>
    </location>
</feature>
<evidence type="ECO:0000313" key="1">
    <source>
        <dbReference type="EMBL" id="KAL0176220.1"/>
    </source>
</evidence>
<sequence length="59" mass="6769">AFYIPDEPQDYELQSYSQQGLFTDDIINRNGTPDNKSIFKDTVSKPRETEVVKIYSGPL</sequence>